<evidence type="ECO:0000256" key="1">
    <source>
        <dbReference type="SAM" id="MobiDB-lite"/>
    </source>
</evidence>
<proteinExistence type="predicted"/>
<name>A0A923MM62_9FIRM</name>
<accession>A0A923MM62</accession>
<evidence type="ECO:0000313" key="3">
    <source>
        <dbReference type="EMBL" id="MBC5771422.1"/>
    </source>
</evidence>
<dbReference type="InterPro" id="IPR005094">
    <property type="entry name" value="Endonuclease_MobA/VirD2"/>
</dbReference>
<sequence>MSRMAIVHFVNYKRGTQSRAAMRGVMLYVMQEKKTTWEGVPLVSGINCQPQSVYDDFLNTKLLYHKDGGVMFYHMVQSFPKGAAVDPRQAHEAARRLAEYFDGCEVLVCTHIDREHIHSHCVINSVNFETGKKLHMAKEQLQELMRRNDMICQEMGLPVFDAPTQQTRGMSGAEYHTALKGQSWKLRLMNTIDECMKYATDKDAFVSLMAAEGYAVCWESSRKYITYTTPDGMKCRDNKLHEEKYCKEAMEHEFRIRAKLVQRKFHRAAEIDGGIEADESAEQRAAANSAADPAHCDPVRSAAGDEQADGAGRRNKLGTGGNSESTARTEAVHRPDAGAEVAHGDAEIADRDEQTAGTGWESERKVFLQVDRLAPGLQPAGGPQVDHAAFGNRRSGDGRVVWRGSDPRPVPLIPAVTGLTAVGTLMDEDEDAEEKRRRMEAKIAAENFGAVIGFAAGAALAMKEKLDEQSAREEQQQAMGGF</sequence>
<feature type="domain" description="MobA/VirD2-like nuclease" evidence="2">
    <location>
        <begin position="28"/>
        <end position="157"/>
    </location>
</feature>
<protein>
    <submittedName>
        <fullName evidence="3">Relaxase/mobilization nuclease domain-containing protein</fullName>
    </submittedName>
</protein>
<evidence type="ECO:0000313" key="4">
    <source>
        <dbReference type="Proteomes" id="UP000620327"/>
    </source>
</evidence>
<feature type="compositionally biased region" description="Basic and acidic residues" evidence="1">
    <location>
        <begin position="330"/>
        <end position="354"/>
    </location>
</feature>
<organism evidence="3 4">
    <name type="scientific">Dysosmobacter segnis</name>
    <dbReference type="NCBI Taxonomy" id="2763042"/>
    <lineage>
        <taxon>Bacteria</taxon>
        <taxon>Bacillati</taxon>
        <taxon>Bacillota</taxon>
        <taxon>Clostridia</taxon>
        <taxon>Eubacteriales</taxon>
        <taxon>Oscillospiraceae</taxon>
        <taxon>Dysosmobacter</taxon>
    </lineage>
</organism>
<gene>
    <name evidence="3" type="ORF">H8Z83_14070</name>
</gene>
<keyword evidence="4" id="KW-1185">Reference proteome</keyword>
<reference evidence="3" key="1">
    <citation type="submission" date="2020-08" db="EMBL/GenBank/DDBJ databases">
        <title>Genome public.</title>
        <authorList>
            <person name="Liu C."/>
            <person name="Sun Q."/>
        </authorList>
    </citation>
    <scope>NUCLEOTIDE SEQUENCE</scope>
    <source>
        <strain evidence="3">BX15</strain>
    </source>
</reference>
<feature type="region of interest" description="Disordered" evidence="1">
    <location>
        <begin position="279"/>
        <end position="360"/>
    </location>
</feature>
<dbReference type="Pfam" id="PF03432">
    <property type="entry name" value="Relaxase"/>
    <property type="match status" value="1"/>
</dbReference>
<dbReference type="AlphaFoldDB" id="A0A923MM62"/>
<comment type="caution">
    <text evidence="3">The sequence shown here is derived from an EMBL/GenBank/DDBJ whole genome shotgun (WGS) entry which is preliminary data.</text>
</comment>
<dbReference type="EMBL" id="JACOQI010000016">
    <property type="protein sequence ID" value="MBC5771422.1"/>
    <property type="molecule type" value="Genomic_DNA"/>
</dbReference>
<evidence type="ECO:0000259" key="2">
    <source>
        <dbReference type="Pfam" id="PF03432"/>
    </source>
</evidence>
<dbReference type="Proteomes" id="UP000620327">
    <property type="component" value="Unassembled WGS sequence"/>
</dbReference>